<protein>
    <submittedName>
        <fullName evidence="1">Uncharacterized protein</fullName>
    </submittedName>
</protein>
<dbReference type="AlphaFoldDB" id="A0A0D0AU67"/>
<accession>A0A0D0AU67</accession>
<name>A0A0D0AU67_9AGAM</name>
<reference evidence="2" key="2">
    <citation type="submission" date="2015-01" db="EMBL/GenBank/DDBJ databases">
        <title>Evolutionary Origins and Diversification of the Mycorrhizal Mutualists.</title>
        <authorList>
            <consortium name="DOE Joint Genome Institute"/>
            <consortium name="Mycorrhizal Genomics Consortium"/>
            <person name="Kohler A."/>
            <person name="Kuo A."/>
            <person name="Nagy L.G."/>
            <person name="Floudas D."/>
            <person name="Copeland A."/>
            <person name="Barry K.W."/>
            <person name="Cichocki N."/>
            <person name="Veneault-Fourrey C."/>
            <person name="LaButti K."/>
            <person name="Lindquist E.A."/>
            <person name="Lipzen A."/>
            <person name="Lundell T."/>
            <person name="Morin E."/>
            <person name="Murat C."/>
            <person name="Riley R."/>
            <person name="Ohm R."/>
            <person name="Sun H."/>
            <person name="Tunlid A."/>
            <person name="Henrissat B."/>
            <person name="Grigoriev I.V."/>
            <person name="Hibbett D.S."/>
            <person name="Martin F."/>
        </authorList>
    </citation>
    <scope>NUCLEOTIDE SEQUENCE [LARGE SCALE GENOMIC DNA]</scope>
    <source>
        <strain evidence="2">UH-Slu-Lm8-n1</strain>
    </source>
</reference>
<organism evidence="1 2">
    <name type="scientific">Suillus luteus UH-Slu-Lm8-n1</name>
    <dbReference type="NCBI Taxonomy" id="930992"/>
    <lineage>
        <taxon>Eukaryota</taxon>
        <taxon>Fungi</taxon>
        <taxon>Dikarya</taxon>
        <taxon>Basidiomycota</taxon>
        <taxon>Agaricomycotina</taxon>
        <taxon>Agaricomycetes</taxon>
        <taxon>Agaricomycetidae</taxon>
        <taxon>Boletales</taxon>
        <taxon>Suillineae</taxon>
        <taxon>Suillaceae</taxon>
        <taxon>Suillus</taxon>
    </lineage>
</organism>
<evidence type="ECO:0000313" key="1">
    <source>
        <dbReference type="EMBL" id="KIK41489.1"/>
    </source>
</evidence>
<sequence length="330" mass="36805">MRYAALCEDYDHIIANIPNSESTSPAEHTTSQNLKAVGATSDGTCAIVLESNVGPVLSALFDDSGKLSISHILDARKSHQSETKVHSERVVTIDPKFALHRVIEEESAPKSKLSISREYSHRLAAMQKLDIDFKNPTKAREERWNAVIGALPKDAMKRLPYIASKNVHTLHPLRRGSFVIIRSEKRMYIGEVLDLYKKGKNRHGSVPSSSNSAELSYLSLRVYRALDSDIQLYAYDDDDDSNPLNSDDTSLPLFSCTLKIFELHTHAPAQQLVYHLNGNPFAQQLRSHLTLSAEAGARWATLSRPSVKRVILKLPPTIKIPVRGAQMTEK</sequence>
<dbReference type="Proteomes" id="UP000054485">
    <property type="component" value="Unassembled WGS sequence"/>
</dbReference>
<keyword evidence="2" id="KW-1185">Reference proteome</keyword>
<dbReference type="EMBL" id="KN835267">
    <property type="protein sequence ID" value="KIK41489.1"/>
    <property type="molecule type" value="Genomic_DNA"/>
</dbReference>
<evidence type="ECO:0000313" key="2">
    <source>
        <dbReference type="Proteomes" id="UP000054485"/>
    </source>
</evidence>
<reference evidence="1 2" key="1">
    <citation type="submission" date="2014-04" db="EMBL/GenBank/DDBJ databases">
        <authorList>
            <consortium name="DOE Joint Genome Institute"/>
            <person name="Kuo A."/>
            <person name="Ruytinx J."/>
            <person name="Rineau F."/>
            <person name="Colpaert J."/>
            <person name="Kohler A."/>
            <person name="Nagy L.G."/>
            <person name="Floudas D."/>
            <person name="Copeland A."/>
            <person name="Barry K.W."/>
            <person name="Cichocki N."/>
            <person name="Veneault-Fourrey C."/>
            <person name="LaButti K."/>
            <person name="Lindquist E.A."/>
            <person name="Lipzen A."/>
            <person name="Lundell T."/>
            <person name="Morin E."/>
            <person name="Murat C."/>
            <person name="Sun H."/>
            <person name="Tunlid A."/>
            <person name="Henrissat B."/>
            <person name="Grigoriev I.V."/>
            <person name="Hibbett D.S."/>
            <person name="Martin F."/>
            <person name="Nordberg H.P."/>
            <person name="Cantor M.N."/>
            <person name="Hua S.X."/>
        </authorList>
    </citation>
    <scope>NUCLEOTIDE SEQUENCE [LARGE SCALE GENOMIC DNA]</scope>
    <source>
        <strain evidence="1 2">UH-Slu-Lm8-n1</strain>
    </source>
</reference>
<gene>
    <name evidence="1" type="ORF">CY34DRAFT_107305</name>
</gene>
<dbReference type="HOGENOM" id="CLU_842426_0_0_1"/>
<dbReference type="OrthoDB" id="2689682at2759"/>
<proteinExistence type="predicted"/>
<dbReference type="InParanoid" id="A0A0D0AU67"/>